<name>A0A0F9CZG1_9ZZZZ</name>
<feature type="non-terminal residue" evidence="1">
    <location>
        <position position="1"/>
    </location>
</feature>
<organism evidence="1">
    <name type="scientific">marine sediment metagenome</name>
    <dbReference type="NCBI Taxonomy" id="412755"/>
    <lineage>
        <taxon>unclassified sequences</taxon>
        <taxon>metagenomes</taxon>
        <taxon>ecological metagenomes</taxon>
    </lineage>
</organism>
<reference evidence="1" key="1">
    <citation type="journal article" date="2015" name="Nature">
        <title>Complex archaea that bridge the gap between prokaryotes and eukaryotes.</title>
        <authorList>
            <person name="Spang A."/>
            <person name="Saw J.H."/>
            <person name="Jorgensen S.L."/>
            <person name="Zaremba-Niedzwiedzka K."/>
            <person name="Martijn J."/>
            <person name="Lind A.E."/>
            <person name="van Eijk R."/>
            <person name="Schleper C."/>
            <person name="Guy L."/>
            <person name="Ettema T.J."/>
        </authorList>
    </citation>
    <scope>NUCLEOTIDE SEQUENCE</scope>
</reference>
<accession>A0A0F9CZG1</accession>
<proteinExistence type="predicted"/>
<comment type="caution">
    <text evidence="1">The sequence shown here is derived from an EMBL/GenBank/DDBJ whole genome shotgun (WGS) entry which is preliminary data.</text>
</comment>
<protein>
    <submittedName>
        <fullName evidence="1">Uncharacterized protein</fullName>
    </submittedName>
</protein>
<evidence type="ECO:0000313" key="1">
    <source>
        <dbReference type="EMBL" id="KKL11016.1"/>
    </source>
</evidence>
<dbReference type="EMBL" id="LAZR01041824">
    <property type="protein sequence ID" value="KKL11016.1"/>
    <property type="molecule type" value="Genomic_DNA"/>
</dbReference>
<dbReference type="AlphaFoldDB" id="A0A0F9CZG1"/>
<sequence>DMLSEVMPVAPLPQSRAHDVRLPWDGVELDNICG</sequence>
<gene>
    <name evidence="1" type="ORF">LCGC14_2550020</name>
</gene>